<proteinExistence type="predicted"/>
<organism evidence="1 2">
    <name type="scientific">Escherichia phage SRT8</name>
    <dbReference type="NCBI Taxonomy" id="2496545"/>
    <lineage>
        <taxon>Viruses</taxon>
        <taxon>Duplodnaviria</taxon>
        <taxon>Heunggongvirae</taxon>
        <taxon>Uroviricota</taxon>
        <taxon>Caudoviricetes</taxon>
        <taxon>Drexlerviridae</taxon>
        <taxon>Tunavirinae</taxon>
        <taxon>Sertoctavirus</taxon>
        <taxon>Sertoctavirus SRT8</taxon>
    </lineage>
</organism>
<evidence type="ECO:0000313" key="1">
    <source>
        <dbReference type="EMBL" id="ATN93857.1"/>
    </source>
</evidence>
<sequence length="75" mass="8760">MKLLLIGENKLFLLYRAMVCAAIESAMVEEMVDGDLWSFTDCLDMSFEEIKNQPFELWDSIIQNDLREFLGVRSH</sequence>
<reference evidence="1 2" key="1">
    <citation type="submission" date="2017-09" db="EMBL/GenBank/DDBJ databases">
        <title>Complete genome sequence analysis of the novel Escherichia coli phage SRT8.</title>
        <authorList>
            <person name="Fan X."/>
            <person name="Zhao K."/>
            <person name="Song S."/>
            <person name="Zhao Z."/>
        </authorList>
    </citation>
    <scope>NUCLEOTIDE SEQUENCE [LARGE SCALE GENOMIC DNA]</scope>
</reference>
<dbReference type="RefSeq" id="YP_009615482.1">
    <property type="nucleotide sequence ID" value="NC_042043.1"/>
</dbReference>
<protein>
    <submittedName>
        <fullName evidence="1">Uncharacterized protein</fullName>
    </submittedName>
</protein>
<dbReference type="Proteomes" id="UP000228763">
    <property type="component" value="Segment"/>
</dbReference>
<keyword evidence="2" id="KW-1185">Reference proteome</keyword>
<accession>A0A2D1GPA8</accession>
<dbReference type="GeneID" id="40091944"/>
<dbReference type="EMBL" id="MF996376">
    <property type="protein sequence ID" value="ATN93857.1"/>
    <property type="molecule type" value="Genomic_DNA"/>
</dbReference>
<evidence type="ECO:0000313" key="2">
    <source>
        <dbReference type="Proteomes" id="UP000228763"/>
    </source>
</evidence>
<dbReference type="KEGG" id="vg:40091944"/>
<name>A0A2D1GPA8_9CAUD</name>